<gene>
    <name evidence="1" type="ORF">BEMITA_LOCUS5079</name>
</gene>
<protein>
    <submittedName>
        <fullName evidence="1">Uncharacterized protein</fullName>
    </submittedName>
</protein>
<reference evidence="1" key="1">
    <citation type="submission" date="2021-12" db="EMBL/GenBank/DDBJ databases">
        <authorList>
            <person name="King R."/>
        </authorList>
    </citation>
    <scope>NUCLEOTIDE SEQUENCE</scope>
</reference>
<dbReference type="EMBL" id="OU963863">
    <property type="protein sequence ID" value="CAH0385900.1"/>
    <property type="molecule type" value="Genomic_DNA"/>
</dbReference>
<evidence type="ECO:0000313" key="1">
    <source>
        <dbReference type="EMBL" id="CAH0385900.1"/>
    </source>
</evidence>
<dbReference type="AlphaFoldDB" id="A0A9P0EZT4"/>
<sequence length="111" mass="12300">MDPLLPIEAWDALPAVAERPISPPTSRPSCPLCGPVHPLEDCRRFRALSPANRLSLVIGNGRCVNCLLPHSLNWPHVRCDCRAPHHPLLHDSRRVVVPPLPPPIAWCARLP</sequence>
<proteinExistence type="predicted"/>
<organism evidence="1 2">
    <name type="scientific">Bemisia tabaci</name>
    <name type="common">Sweetpotato whitefly</name>
    <name type="synonym">Aleurodes tabaci</name>
    <dbReference type="NCBI Taxonomy" id="7038"/>
    <lineage>
        <taxon>Eukaryota</taxon>
        <taxon>Metazoa</taxon>
        <taxon>Ecdysozoa</taxon>
        <taxon>Arthropoda</taxon>
        <taxon>Hexapoda</taxon>
        <taxon>Insecta</taxon>
        <taxon>Pterygota</taxon>
        <taxon>Neoptera</taxon>
        <taxon>Paraneoptera</taxon>
        <taxon>Hemiptera</taxon>
        <taxon>Sternorrhyncha</taxon>
        <taxon>Aleyrodoidea</taxon>
        <taxon>Aleyrodidae</taxon>
        <taxon>Aleyrodinae</taxon>
        <taxon>Bemisia</taxon>
    </lineage>
</organism>
<evidence type="ECO:0000313" key="2">
    <source>
        <dbReference type="Proteomes" id="UP001152759"/>
    </source>
</evidence>
<dbReference type="Proteomes" id="UP001152759">
    <property type="component" value="Chromosome 2"/>
</dbReference>
<accession>A0A9P0EZT4</accession>
<keyword evidence="2" id="KW-1185">Reference proteome</keyword>
<name>A0A9P0EZT4_BEMTA</name>